<protein>
    <submittedName>
        <fullName evidence="1">Uncharacterized protein</fullName>
    </submittedName>
</protein>
<keyword evidence="2" id="KW-1185">Reference proteome</keyword>
<dbReference type="Proteomes" id="UP000799118">
    <property type="component" value="Unassembled WGS sequence"/>
</dbReference>
<evidence type="ECO:0000313" key="1">
    <source>
        <dbReference type="EMBL" id="KAE9407209.1"/>
    </source>
</evidence>
<accession>A0A6A4I945</accession>
<gene>
    <name evidence="1" type="ORF">BT96DRAFT_150347</name>
</gene>
<organism evidence="1 2">
    <name type="scientific">Gymnopus androsaceus JB14</name>
    <dbReference type="NCBI Taxonomy" id="1447944"/>
    <lineage>
        <taxon>Eukaryota</taxon>
        <taxon>Fungi</taxon>
        <taxon>Dikarya</taxon>
        <taxon>Basidiomycota</taxon>
        <taxon>Agaricomycotina</taxon>
        <taxon>Agaricomycetes</taxon>
        <taxon>Agaricomycetidae</taxon>
        <taxon>Agaricales</taxon>
        <taxon>Marasmiineae</taxon>
        <taxon>Omphalotaceae</taxon>
        <taxon>Gymnopus</taxon>
    </lineage>
</organism>
<reference evidence="1" key="1">
    <citation type="journal article" date="2019" name="Environ. Microbiol.">
        <title>Fungal ecological strategies reflected in gene transcription - a case study of two litter decomposers.</title>
        <authorList>
            <person name="Barbi F."/>
            <person name="Kohler A."/>
            <person name="Barry K."/>
            <person name="Baskaran P."/>
            <person name="Daum C."/>
            <person name="Fauchery L."/>
            <person name="Ihrmark K."/>
            <person name="Kuo A."/>
            <person name="LaButti K."/>
            <person name="Lipzen A."/>
            <person name="Morin E."/>
            <person name="Grigoriev I.V."/>
            <person name="Henrissat B."/>
            <person name="Lindahl B."/>
            <person name="Martin F."/>
        </authorList>
    </citation>
    <scope>NUCLEOTIDE SEQUENCE</scope>
    <source>
        <strain evidence="1">JB14</strain>
    </source>
</reference>
<evidence type="ECO:0000313" key="2">
    <source>
        <dbReference type="Proteomes" id="UP000799118"/>
    </source>
</evidence>
<dbReference type="EMBL" id="ML769397">
    <property type="protein sequence ID" value="KAE9407209.1"/>
    <property type="molecule type" value="Genomic_DNA"/>
</dbReference>
<dbReference type="AlphaFoldDB" id="A0A6A4I945"/>
<name>A0A6A4I945_9AGAR</name>
<proteinExistence type="predicted"/>
<sequence length="244" mass="26339">MPYYSESSADPTKGSLLFMESSTSGLSGEGPLSNSVSIPYMGNDISSNDSAFYSSSNFDARQPSPLVDFSTITTDFGPAQTIPGDDPSLQYIGYDYLSPYSTTTRGGERHTSLSEYHALGNNVEYPTQVMPPALSAPPSSFAAPGTGYGQPLDGGDPFLHQSMAYYTYPRAPWIRDSGGRIHSASSALPYSSYEALDNSCLNLNTYNDSSAFFDASSYFPTSEIDAAFLEPAANEYYAHIHRSL</sequence>